<accession>A0ABN0VQP8</accession>
<evidence type="ECO:0000313" key="2">
    <source>
        <dbReference type="EMBL" id="GAA0314903.1"/>
    </source>
</evidence>
<evidence type="ECO:0000259" key="1">
    <source>
        <dbReference type="Pfam" id="PF12867"/>
    </source>
</evidence>
<dbReference type="EMBL" id="BAAADJ010000003">
    <property type="protein sequence ID" value="GAA0314903.1"/>
    <property type="molecule type" value="Genomic_DNA"/>
</dbReference>
<keyword evidence="3" id="KW-1185">Reference proteome</keyword>
<dbReference type="SUPFAM" id="SSF109854">
    <property type="entry name" value="DinB/YfiT-like putative metalloenzymes"/>
    <property type="match status" value="1"/>
</dbReference>
<proteinExistence type="predicted"/>
<name>A0ABN0VQP8_9BACI</name>
<dbReference type="Pfam" id="PF12867">
    <property type="entry name" value="DinB_2"/>
    <property type="match status" value="1"/>
</dbReference>
<evidence type="ECO:0000313" key="3">
    <source>
        <dbReference type="Proteomes" id="UP001500782"/>
    </source>
</evidence>
<dbReference type="InterPro" id="IPR024775">
    <property type="entry name" value="DinB-like"/>
</dbReference>
<feature type="domain" description="DinB-like" evidence="1">
    <location>
        <begin position="27"/>
        <end position="149"/>
    </location>
</feature>
<sequence>MSGRKELLAVQFAACADQVNWFVPLKQSVEGLTAEQAAWDATGTNSVWNNVQHLTFWNNRYLARYKGESVTDSVSNNSETFDVSAVDITEENWSNAVEALLSSLHNWRNTILDSTEDQLNTLVSIDHKELWWESIANIAIHNAYHIGQIIEIRKKQGSWKPYNWHI</sequence>
<gene>
    <name evidence="2" type="ORF">GCM10008967_01760</name>
</gene>
<dbReference type="Proteomes" id="UP001500782">
    <property type="component" value="Unassembled WGS sequence"/>
</dbReference>
<protein>
    <submittedName>
        <fullName evidence="2">DinB family protein</fullName>
    </submittedName>
</protein>
<comment type="caution">
    <text evidence="2">The sequence shown here is derived from an EMBL/GenBank/DDBJ whole genome shotgun (WGS) entry which is preliminary data.</text>
</comment>
<dbReference type="InterPro" id="IPR034660">
    <property type="entry name" value="DinB/YfiT-like"/>
</dbReference>
<organism evidence="2 3">
    <name type="scientific">Bacillus carboniphilus</name>
    <dbReference type="NCBI Taxonomy" id="86663"/>
    <lineage>
        <taxon>Bacteria</taxon>
        <taxon>Bacillati</taxon>
        <taxon>Bacillota</taxon>
        <taxon>Bacilli</taxon>
        <taxon>Bacillales</taxon>
        <taxon>Bacillaceae</taxon>
        <taxon>Bacillus</taxon>
    </lineage>
</organism>
<dbReference type="RefSeq" id="WP_343795508.1">
    <property type="nucleotide sequence ID" value="NZ_BAAADJ010000003.1"/>
</dbReference>
<dbReference type="Gene3D" id="1.20.120.450">
    <property type="entry name" value="dinb family like domain"/>
    <property type="match status" value="1"/>
</dbReference>
<reference evidence="2 3" key="1">
    <citation type="journal article" date="2019" name="Int. J. Syst. Evol. Microbiol.">
        <title>The Global Catalogue of Microorganisms (GCM) 10K type strain sequencing project: providing services to taxonomists for standard genome sequencing and annotation.</title>
        <authorList>
            <consortium name="The Broad Institute Genomics Platform"/>
            <consortium name="The Broad Institute Genome Sequencing Center for Infectious Disease"/>
            <person name="Wu L."/>
            <person name="Ma J."/>
        </authorList>
    </citation>
    <scope>NUCLEOTIDE SEQUENCE [LARGE SCALE GENOMIC DNA]</scope>
    <source>
        <strain evidence="2 3">JCM 9731</strain>
    </source>
</reference>